<dbReference type="OrthoDB" id="135105at2"/>
<keyword evidence="2" id="KW-1185">Reference proteome</keyword>
<dbReference type="STRING" id="671072.PL9214670262"/>
<dbReference type="SUPFAM" id="SSF52540">
    <property type="entry name" value="P-loop containing nucleoside triphosphate hydrolases"/>
    <property type="match status" value="1"/>
</dbReference>
<evidence type="ECO:0008006" key="3">
    <source>
        <dbReference type="Google" id="ProtNLM"/>
    </source>
</evidence>
<dbReference type="Gene3D" id="3.40.50.300">
    <property type="entry name" value="P-loop containing nucleotide triphosphate hydrolases"/>
    <property type="match status" value="1"/>
</dbReference>
<evidence type="ECO:0000313" key="2">
    <source>
        <dbReference type="Proteomes" id="UP000184315"/>
    </source>
</evidence>
<reference evidence="2" key="1">
    <citation type="submission" date="2015-10" db="EMBL/GenBank/DDBJ databases">
        <authorList>
            <person name="Regsiter A."/>
            <person name="william w."/>
        </authorList>
    </citation>
    <scope>NUCLEOTIDE SEQUENCE [LARGE SCALE GENOMIC DNA]</scope>
</reference>
<organism evidence="1 2">
    <name type="scientific">Planktothrix tepida PCC 9214</name>
    <dbReference type="NCBI Taxonomy" id="671072"/>
    <lineage>
        <taxon>Bacteria</taxon>
        <taxon>Bacillati</taxon>
        <taxon>Cyanobacteriota</taxon>
        <taxon>Cyanophyceae</taxon>
        <taxon>Oscillatoriophycideae</taxon>
        <taxon>Oscillatoriales</taxon>
        <taxon>Microcoleaceae</taxon>
        <taxon>Planktothrix</taxon>
    </lineage>
</organism>
<dbReference type="EMBL" id="CZDF01000174">
    <property type="protein sequence ID" value="CUR35636.1"/>
    <property type="molecule type" value="Genomic_DNA"/>
</dbReference>
<gene>
    <name evidence="1" type="ORF">PL9214670262</name>
</gene>
<accession>A0A1J1LUV2</accession>
<protein>
    <recommendedName>
        <fullName evidence="3">NACHT domain-containing protein</fullName>
    </recommendedName>
</protein>
<proteinExistence type="predicted"/>
<evidence type="ECO:0000313" key="1">
    <source>
        <dbReference type="EMBL" id="CUR35636.1"/>
    </source>
</evidence>
<dbReference type="Proteomes" id="UP000184315">
    <property type="component" value="Unassembled WGS sequence"/>
</dbReference>
<dbReference type="InterPro" id="IPR027417">
    <property type="entry name" value="P-loop_NTPase"/>
</dbReference>
<sequence>MPDSYDLTQLDSNTFEHLVNLITLRVLGPGSTGFAPGSDGGRDGYFEGEAPYPSETERWSGCWYIQSKFHKPHLSKDPQKWLLEKIKEEIKEFEDPDSKRQWADNWIIATNIDPSGVPETGSFDQARKLVTEACPKLENRFHIWGGRKILDFLALHSEISDYYRHFLTPGKILTEIYNQIKDAQAEVKTILRFLVLSPFDDQQHTKLEQAAPPGSTIERPGIHDLFIDLPFRSKEHALKDLVMQMLVCTSAKCHRFDEEQLDTEEWQLWYRHPSRARVWFIKGGPGQGKSTIGQYFCQIQRAALILQKDSVLSRLASKYKNLAKEIQKVAEKHGFWTGKPRIPISIELKEFAQWFGQKDKSTSRGVLTYLAEWISVGVEQQVTTGTLKRILASHSWVIVFDGLDEVPQDVKDAVALEVCRFVDKISCEANADLLTICTSRPQGYSDQFADLDNSTIELINLSPDQALACAKPVLELERSPSEAKKCFQILESAIDSPAVRQLMTTPLQAHIMAVVVRDGERPPERKWKLFANFYQVIKRREANRNLPDKRLAKLLREQDQLLKTVHNRLGFVLHARAELSKGAQTKLERDEFEKLVTGAVKQMVETEVDETIKVLMEATTDRLVLVSTPDDGNHVRFDIRPLQEFFAAEFLYESVSAEKLRQRIEMIAGDAHWREVMHFLLSALVENNRPTELAVTVQVLESLNEGDQESLRLLGRRLGRGAILAARLLQEGVLDEDKRIRQQFRKCLEPLAGFTETDLLRGLIQVNRPDSQSWLYNFLISLLQDNNPTESIGAAIVLSQILPDDHTKKQEVVNFLLASPSNYLSYVIISNSARRDIIGERQSFTIKNWFLEIFIKVLISTKWLYLTEDALILLLKILEFNDDKAFKIAEKLDFSKVEHELFKILLKRNRQFLRSDKNNIVKDYGLVEIFQAQPAWVSDIKEIELSQDINKIKGVLQVCYLVVRFFKYKSRSELIEIAKLFQGDNAYLNSRLISQLGMRPPINIESSINEQIEQINSATDEEIQRLCFNEQRVVISNKHSRKQRIISDLCKELVDDYLDIAIYLLDERIARHTENSEDSKELLNIIVDRAIKNPEVLRNYPSLWGHLLKECREHESELRNALLRASTGTVADQLPPFAFYGFKLNLPSEVSLLPHLVNALFNNHRRYYHDIEDHEILDFLSKQIALLVDNSMYLREMIYDLSQPQAIRYAGVIAFLLHPNGSKKLEDLKQPLIELCNPKMEYWYVRSIAICLRLLASEEDPVSKLVANSLLEATRADYKTRQCLHGLLNQWRESSHSPVQKAGVLDKWLSGAE</sequence>
<dbReference type="RefSeq" id="WP_072722583.1">
    <property type="nucleotide sequence ID" value="NZ_LN889815.1"/>
</dbReference>
<name>A0A1J1LUV2_9CYAN</name>